<dbReference type="AlphaFoldDB" id="A0A7X2IZU4"/>
<name>A0A7X2IZU4_9BACI</name>
<feature type="domain" description="Type VII secretion system protein EssD-like" evidence="1">
    <location>
        <begin position="2"/>
        <end position="42"/>
    </location>
</feature>
<dbReference type="Proteomes" id="UP000448867">
    <property type="component" value="Unassembled WGS sequence"/>
</dbReference>
<keyword evidence="3" id="KW-1185">Reference proteome</keyword>
<comment type="caution">
    <text evidence="2">The sequence shown here is derived from an EMBL/GenBank/DDBJ whole genome shotgun (WGS) entry which is preliminary data.</text>
</comment>
<proteinExistence type="predicted"/>
<organism evidence="2 3">
    <name type="scientific">Metabacillus lacus</name>
    <dbReference type="NCBI Taxonomy" id="1983721"/>
    <lineage>
        <taxon>Bacteria</taxon>
        <taxon>Bacillati</taxon>
        <taxon>Bacillota</taxon>
        <taxon>Bacilli</taxon>
        <taxon>Bacillales</taxon>
        <taxon>Bacillaceae</taxon>
        <taxon>Metabacillus</taxon>
    </lineage>
</organism>
<gene>
    <name evidence="2" type="ORF">GJU40_11855</name>
</gene>
<dbReference type="Pfam" id="PF13930">
    <property type="entry name" value="Endonuclea_NS_2"/>
    <property type="match status" value="1"/>
</dbReference>
<accession>A0A7X2IZU4</accession>
<evidence type="ECO:0000313" key="3">
    <source>
        <dbReference type="Proteomes" id="UP000448867"/>
    </source>
</evidence>
<sequence length="56" mass="6552">MALETSWRKAVESGKTVDVKIEPIYKGNSSRPLKFEVAYKINGKKYEVNLSNYKWR</sequence>
<reference evidence="2 3" key="1">
    <citation type="submission" date="2019-11" db="EMBL/GenBank/DDBJ databases">
        <title>Bacillus lacus genome.</title>
        <authorList>
            <person name="Allen C.J."/>
            <person name="Newman J.D."/>
        </authorList>
    </citation>
    <scope>NUCLEOTIDE SEQUENCE [LARGE SCALE GENOMIC DNA]</scope>
    <source>
        <strain evidence="2 3">KCTC 33946</strain>
    </source>
</reference>
<evidence type="ECO:0000259" key="1">
    <source>
        <dbReference type="Pfam" id="PF13930"/>
    </source>
</evidence>
<dbReference type="InterPro" id="IPR044927">
    <property type="entry name" value="Endonuclea_NS_2"/>
</dbReference>
<dbReference type="EMBL" id="WKKI01000022">
    <property type="protein sequence ID" value="MRX72840.1"/>
    <property type="molecule type" value="Genomic_DNA"/>
</dbReference>
<evidence type="ECO:0000313" key="2">
    <source>
        <dbReference type="EMBL" id="MRX72840.1"/>
    </source>
</evidence>
<protein>
    <recommendedName>
        <fullName evidence="1">Type VII secretion system protein EssD-like domain-containing protein</fullName>
    </recommendedName>
</protein>